<dbReference type="EMBL" id="CAJVCH010292012">
    <property type="protein sequence ID" value="CAG7785241.1"/>
    <property type="molecule type" value="Genomic_DNA"/>
</dbReference>
<feature type="transmembrane region" description="Helical" evidence="10">
    <location>
        <begin position="69"/>
        <end position="89"/>
    </location>
</feature>
<protein>
    <recommendedName>
        <fullName evidence="10">Elongation of very long chain fatty acids protein</fullName>
        <ecNumber evidence="10">2.3.1.199</ecNumber>
    </recommendedName>
    <alternativeName>
        <fullName evidence="10">Very-long-chain 3-oxoacyl-CoA synthase</fullName>
    </alternativeName>
</protein>
<comment type="catalytic activity">
    <reaction evidence="10">
        <text>a very-long-chain acyl-CoA + malonyl-CoA + H(+) = a very-long-chain 3-oxoacyl-CoA + CO2 + CoA</text>
        <dbReference type="Rhea" id="RHEA:32727"/>
        <dbReference type="ChEBI" id="CHEBI:15378"/>
        <dbReference type="ChEBI" id="CHEBI:16526"/>
        <dbReference type="ChEBI" id="CHEBI:57287"/>
        <dbReference type="ChEBI" id="CHEBI:57384"/>
        <dbReference type="ChEBI" id="CHEBI:90725"/>
        <dbReference type="ChEBI" id="CHEBI:90736"/>
        <dbReference type="EC" id="2.3.1.199"/>
    </reaction>
</comment>
<evidence type="ECO:0000256" key="3">
    <source>
        <dbReference type="ARBA" id="ARBA00022679"/>
    </source>
</evidence>
<keyword evidence="2 10" id="KW-0444">Lipid biosynthesis</keyword>
<dbReference type="GO" id="GO:0005789">
    <property type="term" value="C:endoplasmic reticulum membrane"/>
    <property type="evidence" value="ECO:0007669"/>
    <property type="project" value="TreeGrafter"/>
</dbReference>
<keyword evidence="9 10" id="KW-0275">Fatty acid biosynthesis</keyword>
<feature type="transmembrane region" description="Helical" evidence="10">
    <location>
        <begin position="204"/>
        <end position="226"/>
    </location>
</feature>
<keyword evidence="4 10" id="KW-0812">Transmembrane</keyword>
<organism evidence="11 12">
    <name type="scientific">Allacma fusca</name>
    <dbReference type="NCBI Taxonomy" id="39272"/>
    <lineage>
        <taxon>Eukaryota</taxon>
        <taxon>Metazoa</taxon>
        <taxon>Ecdysozoa</taxon>
        <taxon>Arthropoda</taxon>
        <taxon>Hexapoda</taxon>
        <taxon>Collembola</taxon>
        <taxon>Symphypleona</taxon>
        <taxon>Sminthuridae</taxon>
        <taxon>Allacma</taxon>
    </lineage>
</organism>
<evidence type="ECO:0000256" key="6">
    <source>
        <dbReference type="ARBA" id="ARBA00022989"/>
    </source>
</evidence>
<evidence type="ECO:0000256" key="8">
    <source>
        <dbReference type="ARBA" id="ARBA00023136"/>
    </source>
</evidence>
<feature type="transmembrane region" description="Helical" evidence="10">
    <location>
        <begin position="149"/>
        <end position="166"/>
    </location>
</feature>
<evidence type="ECO:0000256" key="10">
    <source>
        <dbReference type="RuleBase" id="RU361115"/>
    </source>
</evidence>
<dbReference type="Proteomes" id="UP000708208">
    <property type="component" value="Unassembled WGS sequence"/>
</dbReference>
<dbReference type="AlphaFoldDB" id="A0A8J2KFW1"/>
<keyword evidence="7 10" id="KW-0443">Lipid metabolism</keyword>
<evidence type="ECO:0000256" key="4">
    <source>
        <dbReference type="ARBA" id="ARBA00022692"/>
    </source>
</evidence>
<keyword evidence="3 10" id="KW-0808">Transferase</keyword>
<keyword evidence="12" id="KW-1185">Reference proteome</keyword>
<dbReference type="EC" id="2.3.1.199" evidence="10"/>
<proteinExistence type="inferred from homology"/>
<feature type="transmembrane region" description="Helical" evidence="10">
    <location>
        <begin position="241"/>
        <end position="261"/>
    </location>
</feature>
<dbReference type="InterPro" id="IPR002076">
    <property type="entry name" value="ELO_fam"/>
</dbReference>
<feature type="transmembrane region" description="Helical" evidence="10">
    <location>
        <begin position="172"/>
        <end position="192"/>
    </location>
</feature>
<dbReference type="GO" id="GO:0030148">
    <property type="term" value="P:sphingolipid biosynthetic process"/>
    <property type="evidence" value="ECO:0007669"/>
    <property type="project" value="TreeGrafter"/>
</dbReference>
<accession>A0A8J2KFW1</accession>
<sequence>MNLKLAEELKITTKVSSFIEAYDFEVYDIVKTNVLFTQLRPILFVIMGLYLAGIYFGQRWMKNRPPYNLSYALFLWNLALAVFSILATIRGFPEVAYLVSQNDGLYSATCDRGVHNFATSFWALMFVLSKIVELGDTAFIVLRKQKLIVLHWFHHLATLFLCWLGYEYYETAARFFVVNTFVHSFMYSYYALKAVKVQIPKRVSRALTSIQILQMIFFLFVVTSYVRNTSAGKPCPINSELVTFGGIIILIFTVLFVNFFVQTYSGKRGAKSKAS</sequence>
<dbReference type="PANTHER" id="PTHR11157:SF17">
    <property type="entry name" value="ELONGATION OF VERY LONG CHAIN FATTY ACIDS PROTEIN 6"/>
    <property type="match status" value="1"/>
</dbReference>
<dbReference type="GO" id="GO:0019367">
    <property type="term" value="P:fatty acid elongation, saturated fatty acid"/>
    <property type="evidence" value="ECO:0007669"/>
    <property type="project" value="TreeGrafter"/>
</dbReference>
<reference evidence="11" key="1">
    <citation type="submission" date="2021-06" db="EMBL/GenBank/DDBJ databases">
        <authorList>
            <person name="Hodson N. C."/>
            <person name="Mongue J. A."/>
            <person name="Jaron S. K."/>
        </authorList>
    </citation>
    <scope>NUCLEOTIDE SEQUENCE</scope>
</reference>
<feature type="transmembrane region" description="Helical" evidence="10">
    <location>
        <begin position="121"/>
        <end position="142"/>
    </location>
</feature>
<evidence type="ECO:0000313" key="11">
    <source>
        <dbReference type="EMBL" id="CAG7785241.1"/>
    </source>
</evidence>
<comment type="similarity">
    <text evidence="10">Belongs to the ELO family.</text>
</comment>
<keyword evidence="8 10" id="KW-0472">Membrane</keyword>
<evidence type="ECO:0000256" key="2">
    <source>
        <dbReference type="ARBA" id="ARBA00022516"/>
    </source>
</evidence>
<dbReference type="GO" id="GO:0034625">
    <property type="term" value="P:fatty acid elongation, monounsaturated fatty acid"/>
    <property type="evidence" value="ECO:0007669"/>
    <property type="project" value="TreeGrafter"/>
</dbReference>
<keyword evidence="5 10" id="KW-0276">Fatty acid metabolism</keyword>
<dbReference type="Pfam" id="PF01151">
    <property type="entry name" value="ELO"/>
    <property type="match status" value="1"/>
</dbReference>
<evidence type="ECO:0000256" key="1">
    <source>
        <dbReference type="ARBA" id="ARBA00004141"/>
    </source>
</evidence>
<comment type="caution">
    <text evidence="11">The sequence shown here is derived from an EMBL/GenBank/DDBJ whole genome shotgun (WGS) entry which is preliminary data.</text>
</comment>
<evidence type="ECO:0000313" key="12">
    <source>
        <dbReference type="Proteomes" id="UP000708208"/>
    </source>
</evidence>
<dbReference type="GO" id="GO:0042761">
    <property type="term" value="P:very long-chain fatty acid biosynthetic process"/>
    <property type="evidence" value="ECO:0007669"/>
    <property type="project" value="TreeGrafter"/>
</dbReference>
<evidence type="ECO:0000256" key="7">
    <source>
        <dbReference type="ARBA" id="ARBA00023098"/>
    </source>
</evidence>
<evidence type="ECO:0000256" key="9">
    <source>
        <dbReference type="ARBA" id="ARBA00023160"/>
    </source>
</evidence>
<gene>
    <name evidence="11" type="ORF">AFUS01_LOCUS23875</name>
</gene>
<dbReference type="GO" id="GO:0009922">
    <property type="term" value="F:fatty acid elongase activity"/>
    <property type="evidence" value="ECO:0007669"/>
    <property type="project" value="UniProtKB-EC"/>
</dbReference>
<keyword evidence="6 10" id="KW-1133">Transmembrane helix</keyword>
<dbReference type="PANTHER" id="PTHR11157">
    <property type="entry name" value="FATTY ACID ACYL TRANSFERASE-RELATED"/>
    <property type="match status" value="1"/>
</dbReference>
<dbReference type="GO" id="GO:0034626">
    <property type="term" value="P:fatty acid elongation, polyunsaturated fatty acid"/>
    <property type="evidence" value="ECO:0007669"/>
    <property type="project" value="TreeGrafter"/>
</dbReference>
<feature type="transmembrane region" description="Helical" evidence="10">
    <location>
        <begin position="39"/>
        <end position="57"/>
    </location>
</feature>
<name>A0A8J2KFW1_9HEXA</name>
<evidence type="ECO:0000256" key="5">
    <source>
        <dbReference type="ARBA" id="ARBA00022832"/>
    </source>
</evidence>
<comment type="subcellular location">
    <subcellularLocation>
        <location evidence="1">Membrane</location>
        <topology evidence="1">Multi-pass membrane protein</topology>
    </subcellularLocation>
</comment>
<dbReference type="OrthoDB" id="6495585at2759"/>